<comment type="caution">
    <text evidence="1">The sequence shown here is derived from an EMBL/GenBank/DDBJ whole genome shotgun (WGS) entry which is preliminary data.</text>
</comment>
<sequence length="128" mass="13882">LLASVPGYDVVFMHREAAPIGPPVLEWVMAKVLRKRIIYDFDDAIWLKDPAADAGIIGRLKELQTGYAKPINGNNPPADNGAGHCKGTPPAQASFRPRQATYLASYYLRVGQSASGQRAMTAAFARLL</sequence>
<dbReference type="AlphaFoldDB" id="A0A699UMB8"/>
<accession>A0A699UMB8</accession>
<reference evidence="1" key="1">
    <citation type="journal article" date="2019" name="Sci. Rep.">
        <title>Draft genome of Tanacetum cinerariifolium, the natural source of mosquito coil.</title>
        <authorList>
            <person name="Yamashiro T."/>
            <person name="Shiraishi A."/>
            <person name="Satake H."/>
            <person name="Nakayama K."/>
        </authorList>
    </citation>
    <scope>NUCLEOTIDE SEQUENCE</scope>
</reference>
<gene>
    <name evidence="1" type="ORF">Tci_894568</name>
</gene>
<evidence type="ECO:0000313" key="1">
    <source>
        <dbReference type="EMBL" id="GFD22599.1"/>
    </source>
</evidence>
<proteinExistence type="predicted"/>
<organism evidence="1">
    <name type="scientific">Tanacetum cinerariifolium</name>
    <name type="common">Dalmatian daisy</name>
    <name type="synonym">Chrysanthemum cinerariifolium</name>
    <dbReference type="NCBI Taxonomy" id="118510"/>
    <lineage>
        <taxon>Eukaryota</taxon>
        <taxon>Viridiplantae</taxon>
        <taxon>Streptophyta</taxon>
        <taxon>Embryophyta</taxon>
        <taxon>Tracheophyta</taxon>
        <taxon>Spermatophyta</taxon>
        <taxon>Magnoliopsida</taxon>
        <taxon>eudicotyledons</taxon>
        <taxon>Gunneridae</taxon>
        <taxon>Pentapetalae</taxon>
        <taxon>asterids</taxon>
        <taxon>campanulids</taxon>
        <taxon>Asterales</taxon>
        <taxon>Asteraceae</taxon>
        <taxon>Asteroideae</taxon>
        <taxon>Anthemideae</taxon>
        <taxon>Anthemidinae</taxon>
        <taxon>Tanacetum</taxon>
    </lineage>
</organism>
<name>A0A699UMB8_TANCI</name>
<protein>
    <submittedName>
        <fullName evidence="1">Uncharacterized protein</fullName>
    </submittedName>
</protein>
<dbReference type="EMBL" id="BKCJ011338495">
    <property type="protein sequence ID" value="GFD22599.1"/>
    <property type="molecule type" value="Genomic_DNA"/>
</dbReference>
<feature type="non-terminal residue" evidence="1">
    <location>
        <position position="1"/>
    </location>
</feature>